<protein>
    <recommendedName>
        <fullName evidence="1">ANTAR domain-containing protein</fullName>
    </recommendedName>
</protein>
<dbReference type="eggNOG" id="COG3707">
    <property type="taxonomic scope" value="Bacteria"/>
</dbReference>
<proteinExistence type="predicted"/>
<dbReference type="GO" id="GO:0003723">
    <property type="term" value="F:RNA binding"/>
    <property type="evidence" value="ECO:0007669"/>
    <property type="project" value="InterPro"/>
</dbReference>
<accession>U3BKS7</accession>
<dbReference type="PROSITE" id="PS50921">
    <property type="entry name" value="ANTAR"/>
    <property type="match status" value="1"/>
</dbReference>
<name>U3BKS7_VIBPR</name>
<organism evidence="2 3">
    <name type="scientific">Vibrio proteolyticus NBRC 13287</name>
    <dbReference type="NCBI Taxonomy" id="1219065"/>
    <lineage>
        <taxon>Bacteria</taxon>
        <taxon>Pseudomonadati</taxon>
        <taxon>Pseudomonadota</taxon>
        <taxon>Gammaproteobacteria</taxon>
        <taxon>Vibrionales</taxon>
        <taxon>Vibrionaceae</taxon>
        <taxon>Vibrio</taxon>
    </lineage>
</organism>
<dbReference type="AlphaFoldDB" id="U3BKS7"/>
<reference evidence="2 3" key="1">
    <citation type="submission" date="2013-09" db="EMBL/GenBank/DDBJ databases">
        <title>Whole genome shotgun sequence of Vibrio proteolyticus NBRC 13287.</title>
        <authorList>
            <person name="Isaki S."/>
            <person name="Hosoyama A."/>
            <person name="Numata M."/>
            <person name="Hashimoto M."/>
            <person name="Hosoyama Y."/>
            <person name="Tsuchikane K."/>
            <person name="Noguchi M."/>
            <person name="Hirakata S."/>
            <person name="Ichikawa N."/>
            <person name="Ohji S."/>
            <person name="Yamazoe A."/>
            <person name="Fujita N."/>
        </authorList>
    </citation>
    <scope>NUCLEOTIDE SEQUENCE [LARGE SCALE GENOMIC DNA]</scope>
    <source>
        <strain evidence="2 3">NBRC 13287</strain>
    </source>
</reference>
<dbReference type="EMBL" id="BATJ01000007">
    <property type="protein sequence ID" value="GAD67233.1"/>
    <property type="molecule type" value="Genomic_DNA"/>
</dbReference>
<dbReference type="InterPro" id="IPR005561">
    <property type="entry name" value="ANTAR"/>
</dbReference>
<dbReference type="InterPro" id="IPR036388">
    <property type="entry name" value="WH-like_DNA-bd_sf"/>
</dbReference>
<evidence type="ECO:0000259" key="1">
    <source>
        <dbReference type="PROSITE" id="PS50921"/>
    </source>
</evidence>
<dbReference type="InterPro" id="IPR011006">
    <property type="entry name" value="CheY-like_superfamily"/>
</dbReference>
<dbReference type="Pfam" id="PF03861">
    <property type="entry name" value="ANTAR"/>
    <property type="match status" value="1"/>
</dbReference>
<dbReference type="Proteomes" id="UP000016570">
    <property type="component" value="Unassembled WGS sequence"/>
</dbReference>
<dbReference type="STRING" id="1219065.VPR01S_07_00320"/>
<dbReference type="Gene3D" id="1.10.10.10">
    <property type="entry name" value="Winged helix-like DNA-binding domain superfamily/Winged helix DNA-binding domain"/>
    <property type="match status" value="1"/>
</dbReference>
<gene>
    <name evidence="2" type="ORF">VPR01S_07_00320</name>
</gene>
<dbReference type="RefSeq" id="WP_021705208.1">
    <property type="nucleotide sequence ID" value="NZ_BATJ01000007.1"/>
</dbReference>
<sequence length="193" mass="22257">MARQINPTSLIICCEHAKEQAQLRTQLVKNYDQILTCRLAQLELLLDREPTARLLVHWYAPCAELRSIVEVCRQRKVPLLLLIKSISTLNFKSLEEPSDYVLLPHSMEGELSVWLEYAARVRVRYQKMCDEIASLNTKIEDRKVIERAKGLIMKMHKMDEESAYQAMRNSAMKTSQPLSQIAKNILTTLETLG</sequence>
<evidence type="ECO:0000313" key="2">
    <source>
        <dbReference type="EMBL" id="GAD67233.1"/>
    </source>
</evidence>
<comment type="caution">
    <text evidence="2">The sequence shown here is derived from an EMBL/GenBank/DDBJ whole genome shotgun (WGS) entry which is preliminary data.</text>
</comment>
<dbReference type="SMART" id="SM01012">
    <property type="entry name" value="ANTAR"/>
    <property type="match status" value="1"/>
</dbReference>
<dbReference type="SUPFAM" id="SSF52172">
    <property type="entry name" value="CheY-like"/>
    <property type="match status" value="1"/>
</dbReference>
<keyword evidence="3" id="KW-1185">Reference proteome</keyword>
<evidence type="ECO:0000313" key="3">
    <source>
        <dbReference type="Proteomes" id="UP000016570"/>
    </source>
</evidence>
<feature type="domain" description="ANTAR" evidence="1">
    <location>
        <begin position="125"/>
        <end position="186"/>
    </location>
</feature>